<dbReference type="InterPro" id="IPR018592">
    <property type="entry name" value="DUF2024"/>
</dbReference>
<dbReference type="EMBL" id="SNTZ01000004">
    <property type="protein sequence ID" value="THV59367.1"/>
    <property type="molecule type" value="Genomic_DNA"/>
</dbReference>
<gene>
    <name evidence="1" type="ORF">EZV76_10560</name>
</gene>
<dbReference type="Pfam" id="PF09630">
    <property type="entry name" value="DUF2024"/>
    <property type="match status" value="1"/>
</dbReference>
<proteinExistence type="predicted"/>
<organism evidence="1 2">
    <name type="scientific">Flagellimonas alvinocaridis</name>
    <dbReference type="NCBI Taxonomy" id="2530200"/>
    <lineage>
        <taxon>Bacteria</taxon>
        <taxon>Pseudomonadati</taxon>
        <taxon>Bacteroidota</taxon>
        <taxon>Flavobacteriia</taxon>
        <taxon>Flavobacteriales</taxon>
        <taxon>Flavobacteriaceae</taxon>
        <taxon>Flagellimonas</taxon>
    </lineage>
</organism>
<dbReference type="Gene3D" id="3.10.510.10">
    <property type="entry name" value="NE1680-like"/>
    <property type="match status" value="1"/>
</dbReference>
<keyword evidence="2" id="KW-1185">Reference proteome</keyword>
<sequence length="87" mass="10115">MKVSVWDTYVHRMDGNTMHFDILVPSTLQDTITIFSYGREYLETKPFGTGQLSTEECRFCHIQAVPDEVALKIQEKGYYIIEMENCT</sequence>
<dbReference type="Proteomes" id="UP000310406">
    <property type="component" value="Unassembled WGS sequence"/>
</dbReference>
<dbReference type="SUPFAM" id="SSF160766">
    <property type="entry name" value="NE1680-like"/>
    <property type="match status" value="1"/>
</dbReference>
<dbReference type="InterPro" id="IPR023122">
    <property type="entry name" value="NE1680-like_sf"/>
</dbReference>
<protein>
    <submittedName>
        <fullName evidence="1">DUF2024 family protein</fullName>
    </submittedName>
</protein>
<dbReference type="OrthoDB" id="9795699at2"/>
<accession>A0A4S8RLJ7</accession>
<evidence type="ECO:0000313" key="1">
    <source>
        <dbReference type="EMBL" id="THV59367.1"/>
    </source>
</evidence>
<evidence type="ECO:0000313" key="2">
    <source>
        <dbReference type="Proteomes" id="UP000310406"/>
    </source>
</evidence>
<comment type="caution">
    <text evidence="1">The sequence shown here is derived from an EMBL/GenBank/DDBJ whole genome shotgun (WGS) entry which is preliminary data.</text>
</comment>
<name>A0A4S8RLJ7_9FLAO</name>
<dbReference type="AlphaFoldDB" id="A0A4S8RLJ7"/>
<reference evidence="1 2" key="1">
    <citation type="submission" date="2019-03" db="EMBL/GenBank/DDBJ databases">
        <title>Muricauda SCR12 sp.nov, a marine bacterium isolated from Pacific Ocean:the Okinawa trough.</title>
        <authorList>
            <person name="Liu L."/>
        </authorList>
    </citation>
    <scope>NUCLEOTIDE SEQUENCE [LARGE SCALE GENOMIC DNA]</scope>
    <source>
        <strain evidence="1 2">SCR12</strain>
    </source>
</reference>